<feature type="transmembrane region" description="Helical" evidence="9">
    <location>
        <begin position="334"/>
        <end position="359"/>
    </location>
</feature>
<evidence type="ECO:0000256" key="2">
    <source>
        <dbReference type="ARBA" id="ARBA00009773"/>
    </source>
</evidence>
<evidence type="ECO:0000256" key="4">
    <source>
        <dbReference type="ARBA" id="ARBA00022475"/>
    </source>
</evidence>
<organism evidence="10 11">
    <name type="scientific">Lichenibacterium ramalinae</name>
    <dbReference type="NCBI Taxonomy" id="2316527"/>
    <lineage>
        <taxon>Bacteria</taxon>
        <taxon>Pseudomonadati</taxon>
        <taxon>Pseudomonadota</taxon>
        <taxon>Alphaproteobacteria</taxon>
        <taxon>Hyphomicrobiales</taxon>
        <taxon>Lichenihabitantaceae</taxon>
        <taxon>Lichenibacterium</taxon>
    </lineage>
</organism>
<keyword evidence="3" id="KW-0813">Transport</keyword>
<evidence type="ECO:0000313" key="10">
    <source>
        <dbReference type="EMBL" id="RYB01621.1"/>
    </source>
</evidence>
<name>A0A4Q2R6Q2_9HYPH</name>
<dbReference type="RefSeq" id="WP_129222002.1">
    <property type="nucleotide sequence ID" value="NZ_QYBC01000033.1"/>
</dbReference>
<reference evidence="10 11" key="2">
    <citation type="submission" date="2019-02" db="EMBL/GenBank/DDBJ databases">
        <title>'Lichenibacterium ramalinii' gen. nov. sp. nov., 'Lichenibacterium minor' gen. nov. sp. nov.</title>
        <authorList>
            <person name="Pankratov T."/>
        </authorList>
    </citation>
    <scope>NUCLEOTIDE SEQUENCE [LARGE SCALE GENOMIC DNA]</scope>
    <source>
        <strain evidence="10 11">RmlP001</strain>
    </source>
</reference>
<feature type="region of interest" description="Disordered" evidence="8">
    <location>
        <begin position="580"/>
        <end position="638"/>
    </location>
</feature>
<keyword evidence="6 9" id="KW-1133">Transmembrane helix</keyword>
<evidence type="ECO:0000256" key="3">
    <source>
        <dbReference type="ARBA" id="ARBA00022448"/>
    </source>
</evidence>
<dbReference type="EMBL" id="QYBC01000033">
    <property type="protein sequence ID" value="RYB01621.1"/>
    <property type="molecule type" value="Genomic_DNA"/>
</dbReference>
<protein>
    <submittedName>
        <fullName evidence="10">AI-2E family transporter</fullName>
    </submittedName>
</protein>
<evidence type="ECO:0000256" key="9">
    <source>
        <dbReference type="SAM" id="Phobius"/>
    </source>
</evidence>
<keyword evidence="7 9" id="KW-0472">Membrane</keyword>
<feature type="transmembrane region" description="Helical" evidence="9">
    <location>
        <begin position="269"/>
        <end position="289"/>
    </location>
</feature>
<evidence type="ECO:0000256" key="8">
    <source>
        <dbReference type="SAM" id="MobiDB-lite"/>
    </source>
</evidence>
<dbReference type="AlphaFoldDB" id="A0A4Q2R6Q2"/>
<gene>
    <name evidence="10" type="ORF">D3272_25195</name>
</gene>
<comment type="similarity">
    <text evidence="2">Belongs to the autoinducer-2 exporter (AI-2E) (TC 2.A.86) family.</text>
</comment>
<accession>A0A4Q2R6Q2</accession>
<feature type="transmembrane region" description="Helical" evidence="9">
    <location>
        <begin position="176"/>
        <end position="196"/>
    </location>
</feature>
<feature type="transmembrane region" description="Helical" evidence="9">
    <location>
        <begin position="296"/>
        <end position="314"/>
    </location>
</feature>
<keyword evidence="5 9" id="KW-0812">Transmembrane</keyword>
<dbReference type="PANTHER" id="PTHR21716:SF53">
    <property type="entry name" value="PERMEASE PERM-RELATED"/>
    <property type="match status" value="1"/>
</dbReference>
<feature type="transmembrane region" description="Helical" evidence="9">
    <location>
        <begin position="235"/>
        <end position="263"/>
    </location>
</feature>
<evidence type="ECO:0000256" key="5">
    <source>
        <dbReference type="ARBA" id="ARBA00022692"/>
    </source>
</evidence>
<dbReference type="InterPro" id="IPR002549">
    <property type="entry name" value="AI-2E-like"/>
</dbReference>
<keyword evidence="11" id="KW-1185">Reference proteome</keyword>
<evidence type="ECO:0000256" key="7">
    <source>
        <dbReference type="ARBA" id="ARBA00023136"/>
    </source>
</evidence>
<proteinExistence type="inferred from homology"/>
<feature type="compositionally biased region" description="Low complexity" evidence="8">
    <location>
        <begin position="623"/>
        <end position="638"/>
    </location>
</feature>
<comment type="subcellular location">
    <subcellularLocation>
        <location evidence="1">Cell membrane</location>
        <topology evidence="1">Multi-pass membrane protein</topology>
    </subcellularLocation>
</comment>
<keyword evidence="4" id="KW-1003">Cell membrane</keyword>
<sequence length="638" mass="66617">MPRIVPSLDTAPRDSLRYLLSAGLVIAALYLGAEIFVPTALAILLSFVLAPGVRLLRRWHLGRVLPVLIMTLLAFLLIVALGALMALQLRGLIDAMPQYQSTVLAKIEVLRGMLSGEGLSRFSDFVSNLGQQLHASQAAGAASPGAAASGPAPVPVVIARPAEMPLEVMARYLMPALHPLAVAGLVAIYAVFILLAREDLRNRAIRLFGAGDLHRSTAAIDDAARRLSRYLLTQLAVNTVAGLLVGLGLWAIGVPSPVLWGILFGFLRFVPYVGPPLAALAPLALAAAVAPGWSTVFWTAGLFAAIEAVVGQVIEPFLYGHNTGLSPLAVVVAATFWTVLWGPVGLVLSTPMTVCLVVLGRHVEPLGFLAVMLGDRPALAPQEVFYQRLLADDPVEASEEAERLLKDMALPDYYDAVLLPGLLLAQDDVAQGRLDADRQGRIAASVLEVVENLSDPDAAPAAGAAAGRDEGAPPDPLPEPWRRAGAVLCIGSRGALDDAAAAALAQLLARRGFGAVAATHDMLNKARIGGLALDDAGLVVLSSLDGSSPAYLRFALRRLERRKPGVPLLVGAWWRGAAGDAEAPGPPHPQPDAAEGRDAVASLADAVDHAVRLAAPPPPASSPPAAARAGREAAVSRA</sequence>
<evidence type="ECO:0000313" key="11">
    <source>
        <dbReference type="Proteomes" id="UP000289411"/>
    </source>
</evidence>
<dbReference type="Pfam" id="PF01594">
    <property type="entry name" value="AI-2E_transport"/>
    <property type="match status" value="1"/>
</dbReference>
<evidence type="ECO:0000256" key="6">
    <source>
        <dbReference type="ARBA" id="ARBA00022989"/>
    </source>
</evidence>
<feature type="transmembrane region" description="Helical" evidence="9">
    <location>
        <begin position="20"/>
        <end position="53"/>
    </location>
</feature>
<dbReference type="Proteomes" id="UP000289411">
    <property type="component" value="Unassembled WGS sequence"/>
</dbReference>
<comment type="caution">
    <text evidence="10">The sequence shown here is derived from an EMBL/GenBank/DDBJ whole genome shotgun (WGS) entry which is preliminary data.</text>
</comment>
<dbReference type="OrthoDB" id="9799225at2"/>
<feature type="transmembrane region" description="Helical" evidence="9">
    <location>
        <begin position="65"/>
        <end position="87"/>
    </location>
</feature>
<reference evidence="10 11" key="1">
    <citation type="submission" date="2018-09" db="EMBL/GenBank/DDBJ databases">
        <authorList>
            <person name="Grouzdev D.S."/>
            <person name="Krutkina M.S."/>
        </authorList>
    </citation>
    <scope>NUCLEOTIDE SEQUENCE [LARGE SCALE GENOMIC DNA]</scope>
    <source>
        <strain evidence="10 11">RmlP001</strain>
    </source>
</reference>
<feature type="region of interest" description="Disordered" evidence="8">
    <location>
        <begin position="458"/>
        <end position="478"/>
    </location>
</feature>
<dbReference type="PANTHER" id="PTHR21716">
    <property type="entry name" value="TRANSMEMBRANE PROTEIN"/>
    <property type="match status" value="1"/>
</dbReference>
<dbReference type="GO" id="GO:0005886">
    <property type="term" value="C:plasma membrane"/>
    <property type="evidence" value="ECO:0007669"/>
    <property type="project" value="UniProtKB-SubCell"/>
</dbReference>
<evidence type="ECO:0000256" key="1">
    <source>
        <dbReference type="ARBA" id="ARBA00004651"/>
    </source>
</evidence>